<keyword evidence="8" id="KW-1185">Reference proteome</keyword>
<dbReference type="PANTHER" id="PTHR45782">
    <property type="entry name" value="MITOCHONDRIAL RIBOSOME-ASSOCIATED GTPASE 1"/>
    <property type="match status" value="1"/>
</dbReference>
<reference evidence="7" key="1">
    <citation type="submission" date="2020-08" db="EMBL/GenBank/DDBJ databases">
        <title>Genome public.</title>
        <authorList>
            <person name="Liu C."/>
            <person name="Sun Q."/>
        </authorList>
    </citation>
    <scope>NUCLEOTIDE SEQUENCE</scope>
    <source>
        <strain evidence="7">NSJ-63</strain>
    </source>
</reference>
<name>A0A926DH34_9FIRM</name>
<dbReference type="SUPFAM" id="SSF52540">
    <property type="entry name" value="P-loop containing nucleoside triphosphate hydrolases"/>
    <property type="match status" value="1"/>
</dbReference>
<evidence type="ECO:0000256" key="2">
    <source>
        <dbReference type="ARBA" id="ARBA00022741"/>
    </source>
</evidence>
<dbReference type="GO" id="GO:0005525">
    <property type="term" value="F:GTP binding"/>
    <property type="evidence" value="ECO:0007669"/>
    <property type="project" value="UniProtKB-KW"/>
</dbReference>
<evidence type="ECO:0000313" key="8">
    <source>
        <dbReference type="Proteomes" id="UP000617951"/>
    </source>
</evidence>
<comment type="function">
    <text evidence="4">Required for a late step of 50S ribosomal subunit assembly. Has GTPase activity.</text>
</comment>
<dbReference type="InterPro" id="IPR023179">
    <property type="entry name" value="GTP-bd_ortho_bundle_sf"/>
</dbReference>
<dbReference type="EMBL" id="JACRSS010000001">
    <property type="protein sequence ID" value="MBC8537687.1"/>
    <property type="molecule type" value="Genomic_DNA"/>
</dbReference>
<comment type="similarity">
    <text evidence="4">Belongs to the TRAFAC class YlqF/YawG GTPase family. MTG1 subfamily.</text>
</comment>
<evidence type="ECO:0000256" key="1">
    <source>
        <dbReference type="ARBA" id="ARBA00014898"/>
    </source>
</evidence>
<keyword evidence="4" id="KW-0963">Cytoplasm</keyword>
<dbReference type="AlphaFoldDB" id="A0A926DH34"/>
<feature type="binding site" evidence="5">
    <location>
        <position position="172"/>
    </location>
    <ligand>
        <name>GTP</name>
        <dbReference type="ChEBI" id="CHEBI:37565"/>
    </ligand>
</feature>
<dbReference type="Proteomes" id="UP000617951">
    <property type="component" value="Unassembled WGS sequence"/>
</dbReference>
<proteinExistence type="inferred from homology"/>
<feature type="binding site" evidence="5">
    <location>
        <begin position="58"/>
        <end position="61"/>
    </location>
    <ligand>
        <name>GTP</name>
        <dbReference type="ChEBI" id="CHEBI:37565"/>
    </ligand>
</feature>
<dbReference type="GO" id="GO:0005737">
    <property type="term" value="C:cytoplasm"/>
    <property type="evidence" value="ECO:0007669"/>
    <property type="project" value="UniProtKB-SubCell"/>
</dbReference>
<sequence length="289" mass="32989">MNINWYPGHMTKTRRALEDKLKLIDLVIEILDARVPLSSQNPDFDDLFAGKKRMLVLNKMDMADERITKRWLEYFRRQGEYAVAYSAVRGNPRQLQREIENCARPIYEKYAAKGRKKTVRALVCGIPNVGKSAILNRLSGTKKMQVGNKPGVTRGLAWAKLTPYLELLDSPGLLWPKIENEETGAAIALIGSIRLEVLNEEELAYYLLRKMCAADPELLMERYKLAEIREDPWEVMADICKKRGFLLRGGEIDTERGAHMLLEEFRNAKIGRLSLELPPDAETAGNEEL</sequence>
<dbReference type="Gene3D" id="1.10.1580.10">
    <property type="match status" value="1"/>
</dbReference>
<keyword evidence="2 4" id="KW-0547">Nucleotide-binding</keyword>
<keyword evidence="3 4" id="KW-0342">GTP-binding</keyword>
<dbReference type="PANTHER" id="PTHR45782:SF4">
    <property type="entry name" value="MITOCHONDRIAL RIBOSOME-ASSOCIATED GTPASE 1"/>
    <property type="match status" value="1"/>
</dbReference>
<dbReference type="Gene3D" id="3.40.50.300">
    <property type="entry name" value="P-loop containing nucleotide triphosphate hydrolases"/>
    <property type="match status" value="1"/>
</dbReference>
<evidence type="ECO:0000313" key="7">
    <source>
        <dbReference type="EMBL" id="MBC8537687.1"/>
    </source>
</evidence>
<comment type="subcellular location">
    <subcellularLocation>
        <location evidence="4">Cytoplasm</location>
    </subcellularLocation>
</comment>
<accession>A0A926DH34</accession>
<dbReference type="PIRSF" id="PIRSF006230">
    <property type="entry name" value="MG442"/>
    <property type="match status" value="1"/>
</dbReference>
<gene>
    <name evidence="7" type="primary">ylqF</name>
    <name evidence="7" type="ORF">H8693_01920</name>
</gene>
<dbReference type="InterPro" id="IPR016478">
    <property type="entry name" value="GTPase_MTG1"/>
</dbReference>
<dbReference type="CDD" id="cd01856">
    <property type="entry name" value="YlqF"/>
    <property type="match status" value="1"/>
</dbReference>
<dbReference type="RefSeq" id="WP_249279566.1">
    <property type="nucleotide sequence ID" value="NZ_JACRSS010000001.1"/>
</dbReference>
<evidence type="ECO:0000259" key="6">
    <source>
        <dbReference type="Pfam" id="PF01926"/>
    </source>
</evidence>
<feature type="domain" description="G" evidence="6">
    <location>
        <begin position="122"/>
        <end position="184"/>
    </location>
</feature>
<organism evidence="7 8">
    <name type="scientific">Guopingia tenuis</name>
    <dbReference type="NCBI Taxonomy" id="2763656"/>
    <lineage>
        <taxon>Bacteria</taxon>
        <taxon>Bacillati</taxon>
        <taxon>Bacillota</taxon>
        <taxon>Clostridia</taxon>
        <taxon>Christensenellales</taxon>
        <taxon>Christensenellaceae</taxon>
        <taxon>Guopingia</taxon>
    </lineage>
</organism>
<dbReference type="Pfam" id="PF01926">
    <property type="entry name" value="MMR_HSR1"/>
    <property type="match status" value="1"/>
</dbReference>
<comment type="caution">
    <text evidence="7">The sequence shown here is derived from an EMBL/GenBank/DDBJ whole genome shotgun (WGS) entry which is preliminary data.</text>
</comment>
<dbReference type="InterPro" id="IPR006073">
    <property type="entry name" value="GTP-bd"/>
</dbReference>
<dbReference type="InterPro" id="IPR027417">
    <property type="entry name" value="P-loop_NTPase"/>
</dbReference>
<protein>
    <recommendedName>
        <fullName evidence="1 4">Ribosome biogenesis GTPase A</fullName>
    </recommendedName>
</protein>
<evidence type="ECO:0000256" key="3">
    <source>
        <dbReference type="ARBA" id="ARBA00023134"/>
    </source>
</evidence>
<dbReference type="NCBIfam" id="TIGR03596">
    <property type="entry name" value="GTPase_YlqF"/>
    <property type="match status" value="1"/>
</dbReference>
<dbReference type="GO" id="GO:0003924">
    <property type="term" value="F:GTPase activity"/>
    <property type="evidence" value="ECO:0007669"/>
    <property type="project" value="TreeGrafter"/>
</dbReference>
<dbReference type="GO" id="GO:0006412">
    <property type="term" value="P:translation"/>
    <property type="evidence" value="ECO:0007669"/>
    <property type="project" value="TreeGrafter"/>
</dbReference>
<evidence type="ECO:0000256" key="4">
    <source>
        <dbReference type="PIRNR" id="PIRNR006230"/>
    </source>
</evidence>
<dbReference type="InterPro" id="IPR019991">
    <property type="entry name" value="GTP-bd_ribosome_bgen"/>
</dbReference>
<evidence type="ECO:0000256" key="5">
    <source>
        <dbReference type="PIRSR" id="PIRSR006230-1"/>
    </source>
</evidence>